<dbReference type="STRING" id="43265.A0A545VIP6"/>
<dbReference type="GO" id="GO:0005886">
    <property type="term" value="C:plasma membrane"/>
    <property type="evidence" value="ECO:0007669"/>
    <property type="project" value="UniProtKB-SubCell"/>
</dbReference>
<evidence type="ECO:0000313" key="12">
    <source>
        <dbReference type="EMBL" id="TQV90171.1"/>
    </source>
</evidence>
<dbReference type="InterPro" id="IPR013112">
    <property type="entry name" value="FAD-bd_8"/>
</dbReference>
<comment type="caution">
    <text evidence="12">The sequence shown here is derived from an EMBL/GenBank/DDBJ whole genome shotgun (WGS) entry which is preliminary data.</text>
</comment>
<dbReference type="Pfam" id="PF08030">
    <property type="entry name" value="NAD_binding_6"/>
    <property type="match status" value="1"/>
</dbReference>
<dbReference type="OrthoDB" id="4494341at2759"/>
<dbReference type="PROSITE" id="PS51384">
    <property type="entry name" value="FAD_FR"/>
    <property type="match status" value="1"/>
</dbReference>
<dbReference type="Proteomes" id="UP000315783">
    <property type="component" value="Unassembled WGS sequence"/>
</dbReference>
<keyword evidence="10" id="KW-1133">Transmembrane helix</keyword>
<dbReference type="InterPro" id="IPR013121">
    <property type="entry name" value="Fe_red_NAD-bd_6"/>
</dbReference>
<protein>
    <recommendedName>
        <fullName evidence="3">ferric-chelate reductase (NADPH)</fullName>
        <ecNumber evidence="3">1.16.1.9</ecNumber>
    </recommendedName>
</protein>
<keyword evidence="10" id="KW-0472">Membrane</keyword>
<proteinExistence type="inferred from homology"/>
<feature type="compositionally biased region" description="Polar residues" evidence="9">
    <location>
        <begin position="66"/>
        <end position="107"/>
    </location>
</feature>
<evidence type="ECO:0000256" key="2">
    <source>
        <dbReference type="ARBA" id="ARBA00006278"/>
    </source>
</evidence>
<evidence type="ECO:0000256" key="8">
    <source>
        <dbReference type="ARBA" id="ARBA00048483"/>
    </source>
</evidence>
<keyword evidence="10" id="KW-0812">Transmembrane</keyword>
<feature type="transmembrane region" description="Helical" evidence="10">
    <location>
        <begin position="308"/>
        <end position="330"/>
    </location>
</feature>
<dbReference type="SUPFAM" id="SSF52343">
    <property type="entry name" value="Ferredoxin reductase-like, C-terminal NADP-linked domain"/>
    <property type="match status" value="1"/>
</dbReference>
<keyword evidence="13" id="KW-1185">Reference proteome</keyword>
<evidence type="ECO:0000256" key="7">
    <source>
        <dbReference type="ARBA" id="ARBA00023002"/>
    </source>
</evidence>
<evidence type="ECO:0000256" key="5">
    <source>
        <dbReference type="ARBA" id="ARBA00022475"/>
    </source>
</evidence>
<gene>
    <name evidence="12" type="ORF">IF1G_11170</name>
</gene>
<evidence type="ECO:0000259" key="11">
    <source>
        <dbReference type="PROSITE" id="PS51384"/>
    </source>
</evidence>
<dbReference type="PANTHER" id="PTHR32361:SF26">
    <property type="entry name" value="FAD-BINDING 8 DOMAIN-CONTAINING PROTEIN-RELATED"/>
    <property type="match status" value="1"/>
</dbReference>
<dbReference type="InterPro" id="IPR051410">
    <property type="entry name" value="Ferric/Cupric_Reductase"/>
</dbReference>
<dbReference type="AlphaFoldDB" id="A0A545VIP6"/>
<dbReference type="GO" id="GO:0006879">
    <property type="term" value="P:intracellular iron ion homeostasis"/>
    <property type="evidence" value="ECO:0007669"/>
    <property type="project" value="TreeGrafter"/>
</dbReference>
<evidence type="ECO:0000256" key="1">
    <source>
        <dbReference type="ARBA" id="ARBA00004651"/>
    </source>
</evidence>
<dbReference type="EC" id="1.16.1.9" evidence="3"/>
<dbReference type="InterPro" id="IPR017938">
    <property type="entry name" value="Riboflavin_synthase-like_b-brl"/>
</dbReference>
<evidence type="ECO:0000256" key="9">
    <source>
        <dbReference type="SAM" id="MobiDB-lite"/>
    </source>
</evidence>
<dbReference type="GO" id="GO:0015677">
    <property type="term" value="P:copper ion import"/>
    <property type="evidence" value="ECO:0007669"/>
    <property type="project" value="TreeGrafter"/>
</dbReference>
<dbReference type="EMBL" id="SPUK01000033">
    <property type="protein sequence ID" value="TQV90171.1"/>
    <property type="molecule type" value="Genomic_DNA"/>
</dbReference>
<dbReference type="PANTHER" id="PTHR32361">
    <property type="entry name" value="FERRIC/CUPRIC REDUCTASE TRANSMEMBRANE COMPONENT"/>
    <property type="match status" value="1"/>
</dbReference>
<dbReference type="GO" id="GO:0052851">
    <property type="term" value="F:ferric-chelate reductase (NADPH) activity"/>
    <property type="evidence" value="ECO:0007669"/>
    <property type="project" value="UniProtKB-EC"/>
</dbReference>
<reference evidence="12 13" key="1">
    <citation type="journal article" date="2019" name="Appl. Microbiol. Biotechnol.">
        <title>Genome sequence of Isaria javanica and comparative genome analysis insights into family S53 peptidase evolution in fungal entomopathogens.</title>
        <authorList>
            <person name="Lin R."/>
            <person name="Zhang X."/>
            <person name="Xin B."/>
            <person name="Zou M."/>
            <person name="Gao Y."/>
            <person name="Qin F."/>
            <person name="Hu Q."/>
            <person name="Xie B."/>
            <person name="Cheng X."/>
        </authorList>
    </citation>
    <scope>NUCLEOTIDE SEQUENCE [LARGE SCALE GENOMIC DNA]</scope>
    <source>
        <strain evidence="12 13">IJ1G</strain>
    </source>
</reference>
<evidence type="ECO:0000256" key="4">
    <source>
        <dbReference type="ARBA" id="ARBA00022448"/>
    </source>
</evidence>
<dbReference type="InterPro" id="IPR017927">
    <property type="entry name" value="FAD-bd_FR_type"/>
</dbReference>
<comment type="similarity">
    <text evidence="2">Belongs to the ferric reductase (FRE) family.</text>
</comment>
<comment type="subcellular location">
    <subcellularLocation>
        <location evidence="1">Cell membrane</location>
        <topology evidence="1">Multi-pass membrane protein</topology>
    </subcellularLocation>
</comment>
<keyword evidence="4" id="KW-0813">Transport</keyword>
<dbReference type="Gene3D" id="3.40.50.80">
    <property type="entry name" value="Nucleotide-binding domain of ferredoxin-NADP reductase (FNR) module"/>
    <property type="match status" value="1"/>
</dbReference>
<dbReference type="Pfam" id="PF08022">
    <property type="entry name" value="FAD_binding_8"/>
    <property type="match status" value="1"/>
</dbReference>
<dbReference type="InterPro" id="IPR039261">
    <property type="entry name" value="FNR_nucleotide-bd"/>
</dbReference>
<accession>A0A545VIP6</accession>
<name>A0A545VIP6_9HYPO</name>
<evidence type="ECO:0000256" key="10">
    <source>
        <dbReference type="SAM" id="Phobius"/>
    </source>
</evidence>
<sequence>MATPEPVEYDLAAHSCSCGCKSCGYTFQRGLFTAHTSDPAWYAAAYDHASKLDRMMTDVFDDETYKPNSIMTPPSPVSPQNASSFGNSQLLSASNRQQLSALQTPTPKASRGPSPFRAASTHAPIQSLDSSGSLISCQGLQNNNQGLYAKLEPDPLTPRTISPGDTMFDFIEEDFESDFGLFPEIATEFDLELYGKASQETKWDKYPFSWTQAASSRSIGTHHDTAVQLQKYNDESHRQPQDIKTAIGKFLGRPYKVYSVLCLCAQVIPLALRSVSYEAALRIHQVLSFAFAYSLWRHASSTNLFPRLYLYIGGALFAAISIVWLATVLYRNRSGLSTARISYGNGAVKVTIQLSRPLKVEAGQYIGLWVPWAGLGSALQTHSFTVISWTEKPQRHLDLFIEPRGGFTKTMCALSDNCPTTRRVMFSGPHGKQLPIHLYENVIMLATGFGIAAHLPYLRKLIHDQNSHDTSTRRIHLVWQIERRDVGIAAQKLLNEALKEDELDGEYNLRISIYIKSENTDEIKFGDRATAYFGQIPLADIVSSELRERRPESRTVISVSAKGVIRDALNDLLWQNRRSNIDVMYPDFQP</sequence>
<dbReference type="SUPFAM" id="SSF63380">
    <property type="entry name" value="Riboflavin synthase domain-like"/>
    <property type="match status" value="1"/>
</dbReference>
<feature type="region of interest" description="Disordered" evidence="9">
    <location>
        <begin position="65"/>
        <end position="122"/>
    </location>
</feature>
<dbReference type="CDD" id="cd06186">
    <property type="entry name" value="NOX_Duox_like_FAD_NADP"/>
    <property type="match status" value="1"/>
</dbReference>
<organism evidence="12 13">
    <name type="scientific">Cordyceps javanica</name>
    <dbReference type="NCBI Taxonomy" id="43265"/>
    <lineage>
        <taxon>Eukaryota</taxon>
        <taxon>Fungi</taxon>
        <taxon>Dikarya</taxon>
        <taxon>Ascomycota</taxon>
        <taxon>Pezizomycotina</taxon>
        <taxon>Sordariomycetes</taxon>
        <taxon>Hypocreomycetidae</taxon>
        <taxon>Hypocreales</taxon>
        <taxon>Cordycipitaceae</taxon>
        <taxon>Cordyceps</taxon>
    </lineage>
</organism>
<keyword evidence="7" id="KW-0560">Oxidoreductase</keyword>
<dbReference type="GO" id="GO:0006826">
    <property type="term" value="P:iron ion transport"/>
    <property type="evidence" value="ECO:0007669"/>
    <property type="project" value="TreeGrafter"/>
</dbReference>
<evidence type="ECO:0000313" key="13">
    <source>
        <dbReference type="Proteomes" id="UP000315783"/>
    </source>
</evidence>
<keyword evidence="5" id="KW-1003">Cell membrane</keyword>
<evidence type="ECO:0000256" key="6">
    <source>
        <dbReference type="ARBA" id="ARBA00022982"/>
    </source>
</evidence>
<feature type="domain" description="FAD-binding FR-type" evidence="11">
    <location>
        <begin position="321"/>
        <end position="436"/>
    </location>
</feature>
<keyword evidence="6" id="KW-0249">Electron transport</keyword>
<comment type="catalytic activity">
    <reaction evidence="8">
        <text>2 a Fe(II)-siderophore + NADP(+) + H(+) = 2 a Fe(III)-siderophore + NADPH</text>
        <dbReference type="Rhea" id="RHEA:28795"/>
        <dbReference type="Rhea" id="RHEA-COMP:11342"/>
        <dbReference type="Rhea" id="RHEA-COMP:11344"/>
        <dbReference type="ChEBI" id="CHEBI:15378"/>
        <dbReference type="ChEBI" id="CHEBI:29033"/>
        <dbReference type="ChEBI" id="CHEBI:29034"/>
        <dbReference type="ChEBI" id="CHEBI:57783"/>
        <dbReference type="ChEBI" id="CHEBI:58349"/>
        <dbReference type="EC" id="1.16.1.9"/>
    </reaction>
</comment>
<evidence type="ECO:0000256" key="3">
    <source>
        <dbReference type="ARBA" id="ARBA00012668"/>
    </source>
</evidence>